<name>A0ABU3VIS9_9RHOB</name>
<feature type="region of interest" description="Disordered" evidence="4">
    <location>
        <begin position="210"/>
        <end position="232"/>
    </location>
</feature>
<feature type="transmembrane region" description="Helical" evidence="5">
    <location>
        <begin position="34"/>
        <end position="54"/>
    </location>
</feature>
<evidence type="ECO:0000256" key="5">
    <source>
        <dbReference type="SAM" id="Phobius"/>
    </source>
</evidence>
<keyword evidence="3" id="KW-0804">Transcription</keyword>
<evidence type="ECO:0000256" key="4">
    <source>
        <dbReference type="SAM" id="MobiDB-lite"/>
    </source>
</evidence>
<keyword evidence="1" id="KW-0805">Transcription regulation</keyword>
<gene>
    <name evidence="7" type="ORF">QO231_19455</name>
</gene>
<keyword evidence="5" id="KW-1133">Transmembrane helix</keyword>
<sequence length="345" mass="37302">MIFVPLPFVVTILLTLLFLSVAKGVDERPRNYPFLALIALAATQSMLVGLRFGYGVEWVGVLSPLLASVMAPMVLFGALHLVGPRPLLDVKTLAPHGLPLALVLVSLIVWPVALDAIIIGTFIVYAVLILRLLWSGADALRLAALDGAGAAYRALLFAAFALAFSAAVDTAITIDIALAGARHLAQLVSVGNVATLLLLSIAAAAASRGRTPVDTDNKPLSPDQPDTEATDDPEVLATVENLMKQTHLYRDVDLNLDRLARRAVIPSRQISGAINRMTGKNVSQYVNDFRIAEACDHLQSSTRPVTEIMFEVGFQTKSNFNREFRRVTGKTPLEWRKSKKLCGTN</sequence>
<proteinExistence type="predicted"/>
<dbReference type="Proteomes" id="UP001255416">
    <property type="component" value="Unassembled WGS sequence"/>
</dbReference>
<evidence type="ECO:0000313" key="7">
    <source>
        <dbReference type="EMBL" id="MDU9006013.1"/>
    </source>
</evidence>
<accession>A0ABU3VIS9</accession>
<feature type="transmembrane region" description="Helical" evidence="5">
    <location>
        <begin position="155"/>
        <end position="178"/>
    </location>
</feature>
<dbReference type="PROSITE" id="PS01124">
    <property type="entry name" value="HTH_ARAC_FAMILY_2"/>
    <property type="match status" value="1"/>
</dbReference>
<dbReference type="SUPFAM" id="SSF46689">
    <property type="entry name" value="Homeodomain-like"/>
    <property type="match status" value="1"/>
</dbReference>
<keyword evidence="8" id="KW-1185">Reference proteome</keyword>
<dbReference type="Gene3D" id="1.10.10.60">
    <property type="entry name" value="Homeodomain-like"/>
    <property type="match status" value="1"/>
</dbReference>
<evidence type="ECO:0000259" key="6">
    <source>
        <dbReference type="PROSITE" id="PS01124"/>
    </source>
</evidence>
<dbReference type="Pfam" id="PF12833">
    <property type="entry name" value="HTH_18"/>
    <property type="match status" value="1"/>
</dbReference>
<feature type="transmembrane region" description="Helical" evidence="5">
    <location>
        <begin position="101"/>
        <end position="134"/>
    </location>
</feature>
<dbReference type="PANTHER" id="PTHR43280">
    <property type="entry name" value="ARAC-FAMILY TRANSCRIPTIONAL REGULATOR"/>
    <property type="match status" value="1"/>
</dbReference>
<evidence type="ECO:0000256" key="2">
    <source>
        <dbReference type="ARBA" id="ARBA00023125"/>
    </source>
</evidence>
<feature type="transmembrane region" description="Helical" evidence="5">
    <location>
        <begin position="61"/>
        <end position="81"/>
    </location>
</feature>
<dbReference type="EMBL" id="JASMWN010000019">
    <property type="protein sequence ID" value="MDU9006013.1"/>
    <property type="molecule type" value="Genomic_DNA"/>
</dbReference>
<dbReference type="InterPro" id="IPR018060">
    <property type="entry name" value="HTH_AraC"/>
</dbReference>
<protein>
    <submittedName>
        <fullName evidence="7">AraC family transcriptional regulator</fullName>
    </submittedName>
</protein>
<dbReference type="RefSeq" id="WP_316780316.1">
    <property type="nucleotide sequence ID" value="NZ_JASMWN010000019.1"/>
</dbReference>
<evidence type="ECO:0000313" key="8">
    <source>
        <dbReference type="Proteomes" id="UP001255416"/>
    </source>
</evidence>
<feature type="domain" description="HTH araC/xylS-type" evidence="6">
    <location>
        <begin position="233"/>
        <end position="338"/>
    </location>
</feature>
<comment type="caution">
    <text evidence="7">The sequence shown here is derived from an EMBL/GenBank/DDBJ whole genome shotgun (WGS) entry which is preliminary data.</text>
</comment>
<keyword evidence="5" id="KW-0472">Membrane</keyword>
<dbReference type="SMART" id="SM00342">
    <property type="entry name" value="HTH_ARAC"/>
    <property type="match status" value="1"/>
</dbReference>
<dbReference type="PANTHER" id="PTHR43280:SF29">
    <property type="entry name" value="ARAC-FAMILY TRANSCRIPTIONAL REGULATOR"/>
    <property type="match status" value="1"/>
</dbReference>
<dbReference type="InterPro" id="IPR009057">
    <property type="entry name" value="Homeodomain-like_sf"/>
</dbReference>
<organism evidence="7 8">
    <name type="scientific">Sedimentitalea todarodis</name>
    <dbReference type="NCBI Taxonomy" id="1631240"/>
    <lineage>
        <taxon>Bacteria</taxon>
        <taxon>Pseudomonadati</taxon>
        <taxon>Pseudomonadota</taxon>
        <taxon>Alphaproteobacteria</taxon>
        <taxon>Rhodobacterales</taxon>
        <taxon>Paracoccaceae</taxon>
        <taxon>Sedimentitalea</taxon>
    </lineage>
</organism>
<keyword evidence="2" id="KW-0238">DNA-binding</keyword>
<keyword evidence="5" id="KW-0812">Transmembrane</keyword>
<evidence type="ECO:0000256" key="1">
    <source>
        <dbReference type="ARBA" id="ARBA00023015"/>
    </source>
</evidence>
<feature type="transmembrane region" description="Helical" evidence="5">
    <location>
        <begin position="184"/>
        <end position="206"/>
    </location>
</feature>
<evidence type="ECO:0000256" key="3">
    <source>
        <dbReference type="ARBA" id="ARBA00023163"/>
    </source>
</evidence>
<reference evidence="8" key="1">
    <citation type="submission" date="2023-05" db="EMBL/GenBank/DDBJ databases">
        <title>Sedimentitalea sp. nov. JM2-8.</title>
        <authorList>
            <person name="Huang J."/>
        </authorList>
    </citation>
    <scope>NUCLEOTIDE SEQUENCE [LARGE SCALE GENOMIC DNA]</scope>
    <source>
        <strain evidence="8">KHS03</strain>
    </source>
</reference>